<dbReference type="CDD" id="cd07957">
    <property type="entry name" value="Anticodon_Ia_Met"/>
    <property type="match status" value="1"/>
</dbReference>
<dbReference type="GO" id="GO:0005737">
    <property type="term" value="C:cytoplasm"/>
    <property type="evidence" value="ECO:0007669"/>
    <property type="project" value="UniProtKB-SubCell"/>
</dbReference>
<dbReference type="Gene3D" id="1.10.730.10">
    <property type="entry name" value="Isoleucyl-tRNA Synthetase, Domain 1"/>
    <property type="match status" value="1"/>
</dbReference>
<comment type="caution">
    <text evidence="8">Lacks conserved residue(s) required for the propagation of feature annotation.</text>
</comment>
<dbReference type="InterPro" id="IPR009080">
    <property type="entry name" value="tRNAsynth_Ia_anticodon-bd"/>
</dbReference>
<evidence type="ECO:0000256" key="1">
    <source>
        <dbReference type="ARBA" id="ARBA00003314"/>
    </source>
</evidence>
<dbReference type="OrthoDB" id="9810191at2"/>
<dbReference type="PRINTS" id="PR01041">
    <property type="entry name" value="TRNASYNTHMET"/>
</dbReference>
<dbReference type="NCBIfam" id="TIGR00398">
    <property type="entry name" value="metG"/>
    <property type="match status" value="1"/>
</dbReference>
<dbReference type="InterPro" id="IPR014729">
    <property type="entry name" value="Rossmann-like_a/b/a_fold"/>
</dbReference>
<comment type="subcellular location">
    <subcellularLocation>
        <location evidence="8">Cytoplasm</location>
    </subcellularLocation>
</comment>
<dbReference type="SUPFAM" id="SSF52374">
    <property type="entry name" value="Nucleotidylyl transferase"/>
    <property type="match status" value="1"/>
</dbReference>
<evidence type="ECO:0000256" key="6">
    <source>
        <dbReference type="ARBA" id="ARBA00023146"/>
    </source>
</evidence>
<proteinExistence type="inferred from homology"/>
<keyword evidence="8" id="KW-0963">Cytoplasm</keyword>
<dbReference type="RefSeq" id="WP_074764389.1">
    <property type="nucleotide sequence ID" value="NZ_FNWO01000001.1"/>
</dbReference>
<evidence type="ECO:0000256" key="2">
    <source>
        <dbReference type="ARBA" id="ARBA00022598"/>
    </source>
</evidence>
<feature type="short sequence motif" description="'HIGH' region" evidence="8">
    <location>
        <begin position="14"/>
        <end position="24"/>
    </location>
</feature>
<dbReference type="NCBIfam" id="NF008900">
    <property type="entry name" value="PRK12267.1"/>
    <property type="match status" value="1"/>
</dbReference>
<dbReference type="GO" id="GO:0006431">
    <property type="term" value="P:methionyl-tRNA aminoacylation"/>
    <property type="evidence" value="ECO:0007669"/>
    <property type="project" value="UniProtKB-UniRule"/>
</dbReference>
<evidence type="ECO:0000256" key="5">
    <source>
        <dbReference type="ARBA" id="ARBA00022917"/>
    </source>
</evidence>
<comment type="catalytic activity">
    <reaction evidence="7 8">
        <text>tRNA(Met) + L-methionine + ATP = L-methionyl-tRNA(Met) + AMP + diphosphate</text>
        <dbReference type="Rhea" id="RHEA:13481"/>
        <dbReference type="Rhea" id="RHEA-COMP:9667"/>
        <dbReference type="Rhea" id="RHEA-COMP:9698"/>
        <dbReference type="ChEBI" id="CHEBI:30616"/>
        <dbReference type="ChEBI" id="CHEBI:33019"/>
        <dbReference type="ChEBI" id="CHEBI:57844"/>
        <dbReference type="ChEBI" id="CHEBI:78442"/>
        <dbReference type="ChEBI" id="CHEBI:78530"/>
        <dbReference type="ChEBI" id="CHEBI:456215"/>
        <dbReference type="EC" id="6.1.1.10"/>
    </reaction>
</comment>
<dbReference type="Gene3D" id="3.40.50.620">
    <property type="entry name" value="HUPs"/>
    <property type="match status" value="1"/>
</dbReference>
<dbReference type="GO" id="GO:0005524">
    <property type="term" value="F:ATP binding"/>
    <property type="evidence" value="ECO:0007669"/>
    <property type="project" value="UniProtKB-UniRule"/>
</dbReference>
<evidence type="ECO:0000256" key="8">
    <source>
        <dbReference type="HAMAP-Rule" id="MF_01228"/>
    </source>
</evidence>
<evidence type="ECO:0000256" key="7">
    <source>
        <dbReference type="ARBA" id="ARBA00047364"/>
    </source>
</evidence>
<dbReference type="GO" id="GO:0004825">
    <property type="term" value="F:methionine-tRNA ligase activity"/>
    <property type="evidence" value="ECO:0007669"/>
    <property type="project" value="UniProtKB-UniRule"/>
</dbReference>
<comment type="similarity">
    <text evidence="8">Belongs to the class-I aminoacyl-tRNA synthetase family. MetG type 2B subfamily.</text>
</comment>
<dbReference type="InterPro" id="IPR023457">
    <property type="entry name" value="Met-tRNA_synth_2"/>
</dbReference>
<dbReference type="EMBL" id="FNWO01000001">
    <property type="protein sequence ID" value="SEH24704.1"/>
    <property type="molecule type" value="Genomic_DNA"/>
</dbReference>
<keyword evidence="6 8" id="KW-0030">Aminoacyl-tRNA synthetase</keyword>
<dbReference type="PANTHER" id="PTHR43326">
    <property type="entry name" value="METHIONYL-TRNA SYNTHETASE"/>
    <property type="match status" value="1"/>
</dbReference>
<dbReference type="FunFam" id="2.170.220.10:FF:000001">
    <property type="entry name" value="methionine--tRNA ligase, mitochondrial"/>
    <property type="match status" value="1"/>
</dbReference>
<dbReference type="Pfam" id="PF19303">
    <property type="entry name" value="Anticodon_3"/>
    <property type="match status" value="1"/>
</dbReference>
<evidence type="ECO:0000259" key="9">
    <source>
        <dbReference type="Pfam" id="PF09334"/>
    </source>
</evidence>
<name>A0A1H6GS73_MAGFU</name>
<feature type="domain" description="Methionyl/Leucyl tRNA synthetase" evidence="9">
    <location>
        <begin position="7"/>
        <end position="366"/>
    </location>
</feature>
<organism evidence="11 12">
    <name type="scientific">Magnetospirillum fulvum</name>
    <name type="common">Rhodospirillum fulvum</name>
    <dbReference type="NCBI Taxonomy" id="1082"/>
    <lineage>
        <taxon>Bacteria</taxon>
        <taxon>Pseudomonadati</taxon>
        <taxon>Pseudomonadota</taxon>
        <taxon>Alphaproteobacteria</taxon>
        <taxon>Rhodospirillales</taxon>
        <taxon>Rhodospirillaceae</taxon>
        <taxon>Magnetospirillum</taxon>
    </lineage>
</organism>
<dbReference type="CDD" id="cd00814">
    <property type="entry name" value="MetRS_core"/>
    <property type="match status" value="1"/>
</dbReference>
<dbReference type="InterPro" id="IPR033911">
    <property type="entry name" value="MetRS_core"/>
</dbReference>
<evidence type="ECO:0000256" key="3">
    <source>
        <dbReference type="ARBA" id="ARBA00022741"/>
    </source>
</evidence>
<sequence length="518" mass="57945">MTGAAAFYVTTPIYYVNDKPHIGHAYTTLACDVMARFKRLDGFDVHFLTGTDEHGQKVEKSAELAGITPQALADLNSANFRELARRLGCSNDDFIRTTEERHHVACQALWNELIRRDEIYLGHYEGWYSVRDEAFYAEDELISGPGGTRLAPTGAPVEWVKEPSYFFRLSKWQQPLLDWYEANPDAVAPASRLNEVRSFVAGGLQDLSVSRTSFKWGIPVPGDENHIMYVWLDALTNYMTAVGYPNTQGEEFARFWPEVIHVVGKDIVRFHAVYWPALLMAAQLPPPKRVFAHGWWTNEGQKISKSVGNVIDPLGLIETYGLDQLRFFLLREVPFGNDGDFSHRAMIGRMNSELANDLGNLAQRVLSMIGKNCGAKVPTPQAERTEDDCAMLGAADGLLASVRPLIDRQAFNDVLETIWVVIRAANGYVDRQAPWALRKTDPARMETVLYVLAETIRTVATLLHPFMPTSADRMLDQLAIDADKRVFARLGEAGRLVPGTDLPAPQGVFPRFVEETAG</sequence>
<dbReference type="AlphaFoldDB" id="A0A1H6GS73"/>
<evidence type="ECO:0000313" key="12">
    <source>
        <dbReference type="Proteomes" id="UP000182983"/>
    </source>
</evidence>
<dbReference type="Proteomes" id="UP000182983">
    <property type="component" value="Unassembled WGS sequence"/>
</dbReference>
<keyword evidence="5 8" id="KW-0648">Protein biosynthesis</keyword>
<dbReference type="EC" id="6.1.1.10" evidence="8"/>
<keyword evidence="3 8" id="KW-0547">Nucleotide-binding</keyword>
<dbReference type="PANTHER" id="PTHR43326:SF1">
    <property type="entry name" value="METHIONINE--TRNA LIGASE, MITOCHONDRIAL"/>
    <property type="match status" value="1"/>
</dbReference>
<comment type="function">
    <text evidence="1 8">Is required not only for elongation of protein synthesis but also for the initiation of all mRNA translation through initiator tRNA(fMet) aminoacylation.</text>
</comment>
<dbReference type="InterPro" id="IPR015413">
    <property type="entry name" value="Methionyl/Leucyl_tRNA_Synth"/>
</dbReference>
<evidence type="ECO:0000259" key="10">
    <source>
        <dbReference type="Pfam" id="PF19303"/>
    </source>
</evidence>
<accession>A0A1H6GS73</accession>
<protein>
    <recommendedName>
        <fullName evidence="8">Methionine--tRNA ligase</fullName>
        <ecNumber evidence="8">6.1.1.10</ecNumber>
    </recommendedName>
    <alternativeName>
        <fullName evidence="8">Methionyl-tRNA synthetase</fullName>
        <shortName evidence="8">MetRS</shortName>
    </alternativeName>
</protein>
<dbReference type="InterPro" id="IPR041872">
    <property type="entry name" value="Anticodon_Met"/>
</dbReference>
<evidence type="ECO:0000313" key="11">
    <source>
        <dbReference type="EMBL" id="SEH24704.1"/>
    </source>
</evidence>
<evidence type="ECO:0000256" key="4">
    <source>
        <dbReference type="ARBA" id="ARBA00022840"/>
    </source>
</evidence>
<comment type="subunit">
    <text evidence="8">Monomer.</text>
</comment>
<keyword evidence="4 8" id="KW-0067">ATP-binding</keyword>
<dbReference type="SUPFAM" id="SSF47323">
    <property type="entry name" value="Anticodon-binding domain of a subclass of class I aminoacyl-tRNA synthetases"/>
    <property type="match status" value="1"/>
</dbReference>
<dbReference type="Pfam" id="PF09334">
    <property type="entry name" value="tRNA-synt_1g"/>
    <property type="match status" value="1"/>
</dbReference>
<dbReference type="Gene3D" id="2.170.220.10">
    <property type="match status" value="1"/>
</dbReference>
<keyword evidence="2 8" id="KW-0436">Ligase</keyword>
<keyword evidence="12" id="KW-1185">Reference proteome</keyword>
<feature type="short sequence motif" description="'KMSKS' region" evidence="8">
    <location>
        <begin position="302"/>
        <end position="306"/>
    </location>
</feature>
<dbReference type="HAMAP" id="MF_01228">
    <property type="entry name" value="Met_tRNA_synth_type2"/>
    <property type="match status" value="1"/>
</dbReference>
<dbReference type="InterPro" id="IPR014758">
    <property type="entry name" value="Met-tRNA_synth"/>
</dbReference>
<reference evidence="12" key="1">
    <citation type="submission" date="2016-10" db="EMBL/GenBank/DDBJ databases">
        <authorList>
            <person name="Varghese N."/>
            <person name="Submissions S."/>
        </authorList>
    </citation>
    <scope>NUCLEOTIDE SEQUENCE [LARGE SCALE GENOMIC DNA]</scope>
    <source>
        <strain evidence="12">DSM 13234</strain>
    </source>
</reference>
<feature type="domain" description="Methionyl-tRNA synthetase anticodon-binding" evidence="10">
    <location>
        <begin position="414"/>
        <end position="515"/>
    </location>
</feature>
<gene>
    <name evidence="8" type="primary">metG</name>
    <name evidence="11" type="ORF">SAMN04244559_00049</name>
</gene>